<dbReference type="InterPro" id="IPR052362">
    <property type="entry name" value="HTH-GbsR_regulator"/>
</dbReference>
<evidence type="ECO:0000313" key="6">
    <source>
        <dbReference type="Proteomes" id="UP000236723"/>
    </source>
</evidence>
<keyword evidence="1" id="KW-0805">Transcription regulation</keyword>
<dbReference type="GO" id="GO:0003700">
    <property type="term" value="F:DNA-binding transcription factor activity"/>
    <property type="evidence" value="ECO:0007669"/>
    <property type="project" value="InterPro"/>
</dbReference>
<dbReference type="SUPFAM" id="SSF46785">
    <property type="entry name" value="Winged helix' DNA-binding domain"/>
    <property type="match status" value="1"/>
</dbReference>
<evidence type="ECO:0000256" key="2">
    <source>
        <dbReference type="ARBA" id="ARBA00023125"/>
    </source>
</evidence>
<accession>A0A1H6E466</accession>
<dbReference type="Gene3D" id="1.10.10.10">
    <property type="entry name" value="Winged helix-like DNA-binding domain superfamily/Winged helix DNA-binding domain"/>
    <property type="match status" value="1"/>
</dbReference>
<dbReference type="Pfam" id="PF12802">
    <property type="entry name" value="MarR_2"/>
    <property type="match status" value="1"/>
</dbReference>
<dbReference type="InterPro" id="IPR036390">
    <property type="entry name" value="WH_DNA-bd_sf"/>
</dbReference>
<feature type="domain" description="HTH marR-type" evidence="4">
    <location>
        <begin position="36"/>
        <end position="95"/>
    </location>
</feature>
<dbReference type="AlphaFoldDB" id="A0A1H6E466"/>
<name>A0A1H6E466_9ACTN</name>
<proteinExistence type="predicted"/>
<protein>
    <submittedName>
        <fullName evidence="5">DNA-binding transcriptional regulator GbsR, MarR family</fullName>
    </submittedName>
</protein>
<evidence type="ECO:0000313" key="5">
    <source>
        <dbReference type="EMBL" id="SEG92518.1"/>
    </source>
</evidence>
<evidence type="ECO:0000256" key="3">
    <source>
        <dbReference type="ARBA" id="ARBA00023163"/>
    </source>
</evidence>
<keyword evidence="2 5" id="KW-0238">DNA-binding</keyword>
<dbReference type="InterPro" id="IPR036388">
    <property type="entry name" value="WH-like_DNA-bd_sf"/>
</dbReference>
<dbReference type="Proteomes" id="UP000236723">
    <property type="component" value="Unassembled WGS sequence"/>
</dbReference>
<organism evidence="5 6">
    <name type="scientific">Thermomonospora echinospora</name>
    <dbReference type="NCBI Taxonomy" id="1992"/>
    <lineage>
        <taxon>Bacteria</taxon>
        <taxon>Bacillati</taxon>
        <taxon>Actinomycetota</taxon>
        <taxon>Actinomycetes</taxon>
        <taxon>Streptosporangiales</taxon>
        <taxon>Thermomonosporaceae</taxon>
        <taxon>Thermomonospora</taxon>
    </lineage>
</organism>
<dbReference type="GO" id="GO:0003677">
    <property type="term" value="F:DNA binding"/>
    <property type="evidence" value="ECO:0007669"/>
    <property type="project" value="UniProtKB-KW"/>
</dbReference>
<sequence>MNEAPIAHRDDRREERDAEALAGFVERFAGQLVDAGMPRMPSRVFAALLTSDAGRMTAAELAEALQASPAAISGAVRYLGHVNMVARERDPGTRRDVYLVRPDVWYEMMAGRDQTLRLWTRTLREGERLAGSGTPAADRLADAAEFFDFMRAELDAMLKRWREHREHREHREQRHGDHAV</sequence>
<dbReference type="RefSeq" id="WP_235018363.1">
    <property type="nucleotide sequence ID" value="NZ_FNVO01000034.1"/>
</dbReference>
<evidence type="ECO:0000259" key="4">
    <source>
        <dbReference type="Pfam" id="PF12802"/>
    </source>
</evidence>
<dbReference type="PANTHER" id="PTHR38465">
    <property type="entry name" value="HTH-TYPE TRANSCRIPTIONAL REGULATOR MJ1563-RELATED"/>
    <property type="match status" value="1"/>
</dbReference>
<gene>
    <name evidence="5" type="ORF">SAMN04489712_13422</name>
</gene>
<keyword evidence="6" id="KW-1185">Reference proteome</keyword>
<evidence type="ECO:0000256" key="1">
    <source>
        <dbReference type="ARBA" id="ARBA00023015"/>
    </source>
</evidence>
<dbReference type="PANTHER" id="PTHR38465:SF2">
    <property type="entry name" value="HTH-TYPE TRANSCRIPTIONAL REGULATOR MMPR5"/>
    <property type="match status" value="1"/>
</dbReference>
<reference evidence="6" key="1">
    <citation type="submission" date="2016-10" db="EMBL/GenBank/DDBJ databases">
        <authorList>
            <person name="Varghese N."/>
            <person name="Submissions S."/>
        </authorList>
    </citation>
    <scope>NUCLEOTIDE SEQUENCE [LARGE SCALE GENOMIC DNA]</scope>
    <source>
        <strain evidence="6">DSM 43163</strain>
    </source>
</reference>
<dbReference type="EMBL" id="FNVO01000034">
    <property type="protein sequence ID" value="SEG92518.1"/>
    <property type="molecule type" value="Genomic_DNA"/>
</dbReference>
<keyword evidence="3" id="KW-0804">Transcription</keyword>
<dbReference type="InterPro" id="IPR000835">
    <property type="entry name" value="HTH_MarR-typ"/>
</dbReference>